<proteinExistence type="predicted"/>
<evidence type="ECO:0000313" key="3">
    <source>
        <dbReference type="Proteomes" id="UP000600918"/>
    </source>
</evidence>
<keyword evidence="3" id="KW-1185">Reference proteome</keyword>
<reference evidence="2" key="1">
    <citation type="journal article" date="2020" name="G3 (Bethesda)">
        <title>High-Quality Assemblies for Three Invasive Social Wasps from the &lt;i&gt;Vespula&lt;/i&gt; Genus.</title>
        <authorList>
            <person name="Harrop T.W.R."/>
            <person name="Guhlin J."/>
            <person name="McLaughlin G.M."/>
            <person name="Permina E."/>
            <person name="Stockwell P."/>
            <person name="Gilligan J."/>
            <person name="Le Lec M.F."/>
            <person name="Gruber M.A.M."/>
            <person name="Quinn O."/>
            <person name="Lovegrove M."/>
            <person name="Duncan E.J."/>
            <person name="Remnant E.J."/>
            <person name="Van Eeckhoven J."/>
            <person name="Graham B."/>
            <person name="Knapp R.A."/>
            <person name="Langford K.W."/>
            <person name="Kronenberg Z."/>
            <person name="Press M.O."/>
            <person name="Eacker S.M."/>
            <person name="Wilson-Rankin E.E."/>
            <person name="Purcell J."/>
            <person name="Lester P.J."/>
            <person name="Dearden P.K."/>
        </authorList>
    </citation>
    <scope>NUCLEOTIDE SEQUENCE</scope>
    <source>
        <strain evidence="2">Volc-1</strain>
    </source>
</reference>
<comment type="caution">
    <text evidence="2">The sequence shown here is derived from an EMBL/GenBank/DDBJ whole genome shotgun (WGS) entry which is preliminary data.</text>
</comment>
<protein>
    <submittedName>
        <fullName evidence="2">Uncharacterized protein</fullName>
    </submittedName>
</protein>
<dbReference type="AlphaFoldDB" id="A0A834P8A6"/>
<dbReference type="EMBL" id="JACSDY010000003">
    <property type="protein sequence ID" value="KAF7431894.1"/>
    <property type="molecule type" value="Genomic_DNA"/>
</dbReference>
<sequence>MGVGSVDITEGWFCHQSTTGKVGRVLDRGWFIADRVSQCTLLFQENPHVLKTRDEISSMTEDNINYNGLSSGVAARRDVEGNRRRKPLQEASAGSGLRKDSVNKSPVIRKNVPTVRNCRWAGATKTIMGVPLTSIRLRYNAYEMLTVSSGSV</sequence>
<dbReference type="Proteomes" id="UP000600918">
    <property type="component" value="Unassembled WGS sequence"/>
</dbReference>
<feature type="region of interest" description="Disordered" evidence="1">
    <location>
        <begin position="75"/>
        <end position="105"/>
    </location>
</feature>
<evidence type="ECO:0000256" key="1">
    <source>
        <dbReference type="SAM" id="MobiDB-lite"/>
    </source>
</evidence>
<name>A0A834P8A6_VESPE</name>
<evidence type="ECO:0000313" key="2">
    <source>
        <dbReference type="EMBL" id="KAF7431894.1"/>
    </source>
</evidence>
<gene>
    <name evidence="2" type="ORF">H0235_004818</name>
</gene>
<organism evidence="2 3">
    <name type="scientific">Vespula pensylvanica</name>
    <name type="common">Western yellow jacket</name>
    <name type="synonym">Wasp</name>
    <dbReference type="NCBI Taxonomy" id="30213"/>
    <lineage>
        <taxon>Eukaryota</taxon>
        <taxon>Metazoa</taxon>
        <taxon>Ecdysozoa</taxon>
        <taxon>Arthropoda</taxon>
        <taxon>Hexapoda</taxon>
        <taxon>Insecta</taxon>
        <taxon>Pterygota</taxon>
        <taxon>Neoptera</taxon>
        <taxon>Endopterygota</taxon>
        <taxon>Hymenoptera</taxon>
        <taxon>Apocrita</taxon>
        <taxon>Aculeata</taxon>
        <taxon>Vespoidea</taxon>
        <taxon>Vespidae</taxon>
        <taxon>Vespinae</taxon>
        <taxon>Vespula</taxon>
    </lineage>
</organism>
<accession>A0A834P8A6</accession>